<dbReference type="SUPFAM" id="SSF53300">
    <property type="entry name" value="vWA-like"/>
    <property type="match status" value="1"/>
</dbReference>
<organism evidence="2">
    <name type="scientific">marine metagenome</name>
    <dbReference type="NCBI Taxonomy" id="408172"/>
    <lineage>
        <taxon>unclassified sequences</taxon>
        <taxon>metagenomes</taxon>
        <taxon>ecological metagenomes</taxon>
    </lineage>
</organism>
<dbReference type="Pfam" id="PF05762">
    <property type="entry name" value="VWA_CoxE"/>
    <property type="match status" value="1"/>
</dbReference>
<feature type="compositionally biased region" description="Acidic residues" evidence="1">
    <location>
        <begin position="84"/>
        <end position="94"/>
    </location>
</feature>
<dbReference type="EMBL" id="UINC01022459">
    <property type="protein sequence ID" value="SVA92110.1"/>
    <property type="molecule type" value="Genomic_DNA"/>
</dbReference>
<protein>
    <recommendedName>
        <fullName evidence="3">VWFA domain-containing protein</fullName>
    </recommendedName>
</protein>
<dbReference type="InterPro" id="IPR036465">
    <property type="entry name" value="vWFA_dom_sf"/>
</dbReference>
<dbReference type="AlphaFoldDB" id="A0A381ZSA2"/>
<name>A0A381ZSA2_9ZZZZ</name>
<dbReference type="PIRSF" id="PIRSF010256">
    <property type="entry name" value="CoxE_vWa"/>
    <property type="match status" value="1"/>
</dbReference>
<gene>
    <name evidence="2" type="ORF">METZ01_LOCUS144964</name>
</gene>
<reference evidence="2" key="1">
    <citation type="submission" date="2018-05" db="EMBL/GenBank/DDBJ databases">
        <authorList>
            <person name="Lanie J.A."/>
            <person name="Ng W.-L."/>
            <person name="Kazmierczak K.M."/>
            <person name="Andrzejewski T.M."/>
            <person name="Davidsen T.M."/>
            <person name="Wayne K.J."/>
            <person name="Tettelin H."/>
            <person name="Glass J.I."/>
            <person name="Rusch D."/>
            <person name="Podicherti R."/>
            <person name="Tsui H.-C.T."/>
            <person name="Winkler M.E."/>
        </authorList>
    </citation>
    <scope>NUCLEOTIDE SEQUENCE</scope>
</reference>
<dbReference type="PANTHER" id="PTHR39338">
    <property type="entry name" value="BLL5662 PROTEIN-RELATED"/>
    <property type="match status" value="1"/>
</dbReference>
<dbReference type="InterPro" id="IPR008912">
    <property type="entry name" value="Uncharacterised_CoxE"/>
</dbReference>
<proteinExistence type="predicted"/>
<feature type="region of interest" description="Disordered" evidence="1">
    <location>
        <begin position="76"/>
        <end position="138"/>
    </location>
</feature>
<feature type="compositionally biased region" description="Acidic residues" evidence="1">
    <location>
        <begin position="123"/>
        <end position="138"/>
    </location>
</feature>
<evidence type="ECO:0008006" key="3">
    <source>
        <dbReference type="Google" id="ProtNLM"/>
    </source>
</evidence>
<evidence type="ECO:0000256" key="1">
    <source>
        <dbReference type="SAM" id="MobiDB-lite"/>
    </source>
</evidence>
<sequence length="413" mass="47510">MIDRMVEFVHMLRASNVRVSMSEAIDAAEALRLVPIASRPMVKLALQSSLIKEPEDISTFESLFNQFFLIQLNENESGVGNEPDAQDDPLNDPDTDSRKDEGEESQEESNIEVGKESAIPAAEDGEQDDADSDEEMDSELQELLARIQVGENNTEPLAQSGKQAHMSGSEDMDLYQELPPEQVESLYDAVEDLAANLVTKRSLRFQQAQYGSVDIKRTVQKSFRTGNIPFNIIRKRRKINNNELVVLCDISGSVWEVARFFLKLVQEMQNQFKRSRSYLFVDRINEVTDLFDDRPFDEIIEQLKDDPGLNFFGLSDFGRAFYQFFTDTNRSLSRNTILVILGDARANWFDPMEWTLDEMQRRTHMVIWLNPEPKQYWDTDDSVMSKYSPYCDYVMECRNLDQLKQVGELILQG</sequence>
<dbReference type="InterPro" id="IPR011195">
    <property type="entry name" value="UCP010256"/>
</dbReference>
<accession>A0A381ZSA2</accession>
<dbReference type="PANTHER" id="PTHR39338:SF5">
    <property type="entry name" value="BLR6139 PROTEIN"/>
    <property type="match status" value="1"/>
</dbReference>
<evidence type="ECO:0000313" key="2">
    <source>
        <dbReference type="EMBL" id="SVA92110.1"/>
    </source>
</evidence>